<evidence type="ECO:0000259" key="1">
    <source>
        <dbReference type="Pfam" id="PF01609"/>
    </source>
</evidence>
<dbReference type="PANTHER" id="PTHR30298:SF0">
    <property type="entry name" value="PROTEIN YBFL-RELATED"/>
    <property type="match status" value="1"/>
</dbReference>
<dbReference type="Pfam" id="PF01609">
    <property type="entry name" value="DDE_Tnp_1"/>
    <property type="match status" value="1"/>
</dbReference>
<dbReference type="GO" id="GO:0006313">
    <property type="term" value="P:DNA transposition"/>
    <property type="evidence" value="ECO:0007669"/>
    <property type="project" value="InterPro"/>
</dbReference>
<dbReference type="GO" id="GO:0004803">
    <property type="term" value="F:transposase activity"/>
    <property type="evidence" value="ECO:0007669"/>
    <property type="project" value="InterPro"/>
</dbReference>
<dbReference type="InterPro" id="IPR051698">
    <property type="entry name" value="Transposase_11-like"/>
</dbReference>
<dbReference type="Proteomes" id="UP000594435">
    <property type="component" value="Chromosome 1"/>
</dbReference>
<dbReference type="EMBL" id="CP065217">
    <property type="protein sequence ID" value="QPL52160.1"/>
    <property type="molecule type" value="Genomic_DNA"/>
</dbReference>
<proteinExistence type="predicted"/>
<feature type="domain" description="Transposase IS4-like" evidence="1">
    <location>
        <begin position="7"/>
        <end position="81"/>
    </location>
</feature>
<protein>
    <submittedName>
        <fullName evidence="2">ISAs1 family transposase</fullName>
    </submittedName>
</protein>
<organism evidence="2 3">
    <name type="scientific">Vibrio navarrensis</name>
    <dbReference type="NCBI Taxonomy" id="29495"/>
    <lineage>
        <taxon>Bacteria</taxon>
        <taxon>Pseudomonadati</taxon>
        <taxon>Pseudomonadota</taxon>
        <taxon>Gammaproteobacteria</taxon>
        <taxon>Vibrionales</taxon>
        <taxon>Vibrionaceae</taxon>
        <taxon>Vibrio</taxon>
    </lineage>
</organism>
<dbReference type="NCBIfam" id="NF033564">
    <property type="entry name" value="transpos_ISAs1"/>
    <property type="match status" value="1"/>
</dbReference>
<name>A0AAJ4I8S5_9VIBR</name>
<evidence type="ECO:0000313" key="2">
    <source>
        <dbReference type="EMBL" id="QPL52160.1"/>
    </source>
</evidence>
<dbReference type="InterPro" id="IPR002559">
    <property type="entry name" value="Transposase_11"/>
</dbReference>
<dbReference type="AlphaFoldDB" id="A0AAJ4I8S5"/>
<evidence type="ECO:0000313" key="3">
    <source>
        <dbReference type="Proteomes" id="UP000594435"/>
    </source>
</evidence>
<accession>A0AAJ4I8S5</accession>
<sequence>MGLNNYLTHAQAVYSVDTGLVLGQLKTDEKSNEITLIPQILKLIQVEDRVISLDAMGCQRAIAEDIVLRGGDYLMSVKDNQPRLHALFQSHFGSSGKSILRLMTGFDF</sequence>
<gene>
    <name evidence="2" type="ORF">I3X05_08385</name>
</gene>
<dbReference type="PANTHER" id="PTHR30298">
    <property type="entry name" value="H REPEAT-ASSOCIATED PREDICTED TRANSPOSASE"/>
    <property type="match status" value="1"/>
</dbReference>
<reference evidence="2 3" key="1">
    <citation type="submission" date="2020-11" db="EMBL/GenBank/DDBJ databases">
        <title>Complete and Circularized Genome Assembly of a human isolate of Vibrio navarrensis biotype pommerensis with MiSeq and MinION Sequence Data.</title>
        <authorList>
            <person name="Schwartz K."/>
            <person name="Borowiak M."/>
            <person name="Deneke C."/>
            <person name="Balau V."/>
            <person name="Metelmann C."/>
            <person name="Strauch E."/>
        </authorList>
    </citation>
    <scope>NUCLEOTIDE SEQUENCE [LARGE SCALE GENOMIC DNA]</scope>
    <source>
        <strain evidence="2 3">20-VB00237</strain>
    </source>
</reference>
<dbReference type="GO" id="GO:0003677">
    <property type="term" value="F:DNA binding"/>
    <property type="evidence" value="ECO:0007669"/>
    <property type="project" value="InterPro"/>
</dbReference>
<dbReference type="InterPro" id="IPR047647">
    <property type="entry name" value="ISAs1_transpos"/>
</dbReference>